<dbReference type="AlphaFoldDB" id="A0A8H4AET6"/>
<evidence type="ECO:0000313" key="3">
    <source>
        <dbReference type="Proteomes" id="UP000439903"/>
    </source>
</evidence>
<feature type="region of interest" description="Disordered" evidence="1">
    <location>
        <begin position="1"/>
        <end position="22"/>
    </location>
</feature>
<gene>
    <name evidence="2" type="ORF">F8M41_022602</name>
</gene>
<accession>A0A8H4AET6</accession>
<evidence type="ECO:0000313" key="2">
    <source>
        <dbReference type="EMBL" id="KAF0487200.1"/>
    </source>
</evidence>
<dbReference type="EMBL" id="WTPW01000704">
    <property type="protein sequence ID" value="KAF0487200.1"/>
    <property type="molecule type" value="Genomic_DNA"/>
</dbReference>
<evidence type="ECO:0000256" key="1">
    <source>
        <dbReference type="SAM" id="MobiDB-lite"/>
    </source>
</evidence>
<keyword evidence="3" id="KW-1185">Reference proteome</keyword>
<proteinExistence type="predicted"/>
<name>A0A8H4AET6_GIGMA</name>
<comment type="caution">
    <text evidence="2">The sequence shown here is derived from an EMBL/GenBank/DDBJ whole genome shotgun (WGS) entry which is preliminary data.</text>
</comment>
<organism evidence="2 3">
    <name type="scientific">Gigaspora margarita</name>
    <dbReference type="NCBI Taxonomy" id="4874"/>
    <lineage>
        <taxon>Eukaryota</taxon>
        <taxon>Fungi</taxon>
        <taxon>Fungi incertae sedis</taxon>
        <taxon>Mucoromycota</taxon>
        <taxon>Glomeromycotina</taxon>
        <taxon>Glomeromycetes</taxon>
        <taxon>Diversisporales</taxon>
        <taxon>Gigasporaceae</taxon>
        <taxon>Gigaspora</taxon>
    </lineage>
</organism>
<reference evidence="2 3" key="1">
    <citation type="journal article" date="2019" name="Environ. Microbiol.">
        <title>At the nexus of three kingdoms: the genome of the mycorrhizal fungus Gigaspora margarita provides insights into plant, endobacterial and fungal interactions.</title>
        <authorList>
            <person name="Venice F."/>
            <person name="Ghignone S."/>
            <person name="Salvioli di Fossalunga A."/>
            <person name="Amselem J."/>
            <person name="Novero M."/>
            <person name="Xianan X."/>
            <person name="Sedzielewska Toro K."/>
            <person name="Morin E."/>
            <person name="Lipzen A."/>
            <person name="Grigoriev I.V."/>
            <person name="Henrissat B."/>
            <person name="Martin F.M."/>
            <person name="Bonfante P."/>
        </authorList>
    </citation>
    <scope>NUCLEOTIDE SEQUENCE [LARGE SCALE GENOMIC DNA]</scope>
    <source>
        <strain evidence="2 3">BEG34</strain>
    </source>
</reference>
<dbReference type="Proteomes" id="UP000439903">
    <property type="component" value="Unassembled WGS sequence"/>
</dbReference>
<sequence length="79" mass="9180">METNRISIEYLEEHEEENTKETNEALEDLVNENSTYLEVENFIFLSSNLEPNESSNLVEEVIHGNKDFDIDDLISDLDT</sequence>
<protein>
    <submittedName>
        <fullName evidence="2">Uncharacterized protein</fullName>
    </submittedName>
</protein>